<name>A0A081NBJ3_9GAMM</name>
<dbReference type="Proteomes" id="UP000028006">
    <property type="component" value="Unassembled WGS sequence"/>
</dbReference>
<comment type="function">
    <text evidence="5">Modulates RecA activity.</text>
</comment>
<protein>
    <recommendedName>
        <fullName evidence="3 5">Regulatory protein RecX</fullName>
    </recommendedName>
</protein>
<evidence type="ECO:0000256" key="5">
    <source>
        <dbReference type="HAMAP-Rule" id="MF_01114"/>
    </source>
</evidence>
<dbReference type="InterPro" id="IPR036388">
    <property type="entry name" value="WH-like_DNA-bd_sf"/>
</dbReference>
<dbReference type="InterPro" id="IPR053926">
    <property type="entry name" value="RecX_HTH_1st"/>
</dbReference>
<dbReference type="Pfam" id="PF21982">
    <property type="entry name" value="RecX_HTH1"/>
    <property type="match status" value="1"/>
</dbReference>
<dbReference type="InterPro" id="IPR003783">
    <property type="entry name" value="Regulatory_RecX"/>
</dbReference>
<accession>A0A081NBJ3</accession>
<feature type="domain" description="RecX third three-helical" evidence="7">
    <location>
        <begin position="112"/>
        <end position="155"/>
    </location>
</feature>
<evidence type="ECO:0000259" key="7">
    <source>
        <dbReference type="Pfam" id="PF21981"/>
    </source>
</evidence>
<comment type="caution">
    <text evidence="9">The sequence shown here is derived from an EMBL/GenBank/DDBJ whole genome shotgun (WGS) entry which is preliminary data.</text>
</comment>
<dbReference type="PANTHER" id="PTHR33602">
    <property type="entry name" value="REGULATORY PROTEIN RECX FAMILY PROTEIN"/>
    <property type="match status" value="1"/>
</dbReference>
<dbReference type="Gene3D" id="1.10.10.10">
    <property type="entry name" value="Winged helix-like DNA-binding domain superfamily/Winged helix DNA-binding domain"/>
    <property type="match status" value="3"/>
</dbReference>
<dbReference type="AlphaFoldDB" id="A0A081NBJ3"/>
<dbReference type="InterPro" id="IPR053924">
    <property type="entry name" value="RecX_HTH_2nd"/>
</dbReference>
<evidence type="ECO:0000256" key="3">
    <source>
        <dbReference type="ARBA" id="ARBA00018111"/>
    </source>
</evidence>
<dbReference type="eggNOG" id="COG2137">
    <property type="taxonomic scope" value="Bacteria"/>
</dbReference>
<keyword evidence="10" id="KW-1185">Reference proteome</keyword>
<dbReference type="HAMAP" id="MF_01114">
    <property type="entry name" value="RecX"/>
    <property type="match status" value="1"/>
</dbReference>
<dbReference type="Pfam" id="PF21981">
    <property type="entry name" value="RecX_HTH3"/>
    <property type="match status" value="1"/>
</dbReference>
<evidence type="ECO:0000259" key="8">
    <source>
        <dbReference type="Pfam" id="PF21982"/>
    </source>
</evidence>
<dbReference type="EMBL" id="JOKG01000001">
    <property type="protein sequence ID" value="KEQ15816.1"/>
    <property type="molecule type" value="Genomic_DNA"/>
</dbReference>
<feature type="domain" description="RecX first three-helical" evidence="8">
    <location>
        <begin position="20"/>
        <end position="57"/>
    </location>
</feature>
<organism evidence="9 10">
    <name type="scientific">Endozoicomonas montiporae</name>
    <dbReference type="NCBI Taxonomy" id="1027273"/>
    <lineage>
        <taxon>Bacteria</taxon>
        <taxon>Pseudomonadati</taxon>
        <taxon>Pseudomonadota</taxon>
        <taxon>Gammaproteobacteria</taxon>
        <taxon>Oceanospirillales</taxon>
        <taxon>Endozoicomonadaceae</taxon>
        <taxon>Endozoicomonas</taxon>
    </lineage>
</organism>
<sequence length="156" mass="18065">MPELSIQQPSVQQQPEQDVRRAAMDLLARREHSYSELCYKLKGRFEAQSVETALNKLVDDGLQSDDRFAEAYVRARGNKGYGPARIRMELLQKGLSQSLISNYLFDDDDKWFEEASRMKTKKLREDRNPTSAERAKLYRFLAQRGFLTCHINACLS</sequence>
<evidence type="ECO:0000313" key="9">
    <source>
        <dbReference type="EMBL" id="KEQ15816.1"/>
    </source>
</evidence>
<dbReference type="GO" id="GO:0005737">
    <property type="term" value="C:cytoplasm"/>
    <property type="evidence" value="ECO:0007669"/>
    <property type="project" value="UniProtKB-SubCell"/>
</dbReference>
<comment type="subcellular location">
    <subcellularLocation>
        <location evidence="1 5">Cytoplasm</location>
    </subcellularLocation>
</comment>
<evidence type="ECO:0000256" key="4">
    <source>
        <dbReference type="ARBA" id="ARBA00022490"/>
    </source>
</evidence>
<dbReference type="GO" id="GO:0006282">
    <property type="term" value="P:regulation of DNA repair"/>
    <property type="evidence" value="ECO:0007669"/>
    <property type="project" value="UniProtKB-UniRule"/>
</dbReference>
<dbReference type="InterPro" id="IPR053925">
    <property type="entry name" value="RecX_HTH_3rd"/>
</dbReference>
<dbReference type="PANTHER" id="PTHR33602:SF1">
    <property type="entry name" value="REGULATORY PROTEIN RECX FAMILY PROTEIN"/>
    <property type="match status" value="1"/>
</dbReference>
<evidence type="ECO:0000256" key="1">
    <source>
        <dbReference type="ARBA" id="ARBA00004496"/>
    </source>
</evidence>
<feature type="domain" description="RecX second three-helical" evidence="6">
    <location>
        <begin position="64"/>
        <end position="102"/>
    </location>
</feature>
<dbReference type="Pfam" id="PF02631">
    <property type="entry name" value="RecX_HTH2"/>
    <property type="match status" value="1"/>
</dbReference>
<keyword evidence="4 5" id="KW-0963">Cytoplasm</keyword>
<gene>
    <name evidence="5" type="primary">recX</name>
    <name evidence="9" type="ORF">GZ77_04605</name>
</gene>
<evidence type="ECO:0000313" key="10">
    <source>
        <dbReference type="Proteomes" id="UP000028006"/>
    </source>
</evidence>
<proteinExistence type="inferred from homology"/>
<evidence type="ECO:0000259" key="6">
    <source>
        <dbReference type="Pfam" id="PF02631"/>
    </source>
</evidence>
<evidence type="ECO:0000256" key="2">
    <source>
        <dbReference type="ARBA" id="ARBA00009695"/>
    </source>
</evidence>
<dbReference type="RefSeq" id="WP_034873082.1">
    <property type="nucleotide sequence ID" value="NZ_JOKG01000001.1"/>
</dbReference>
<comment type="similarity">
    <text evidence="2 5">Belongs to the RecX family.</text>
</comment>
<reference evidence="9 10" key="1">
    <citation type="submission" date="2014-06" db="EMBL/GenBank/DDBJ databases">
        <title>Whole Genome Sequences of Three Symbiotic Endozoicomonas Bacteria.</title>
        <authorList>
            <person name="Neave M.J."/>
            <person name="Apprill A."/>
            <person name="Voolstra C.R."/>
        </authorList>
    </citation>
    <scope>NUCLEOTIDE SEQUENCE [LARGE SCALE GENOMIC DNA]</scope>
    <source>
        <strain evidence="9 10">LMG 24815</strain>
    </source>
</reference>